<feature type="compositionally biased region" description="Polar residues" evidence="1">
    <location>
        <begin position="1"/>
        <end position="11"/>
    </location>
</feature>
<evidence type="ECO:0000256" key="1">
    <source>
        <dbReference type="SAM" id="MobiDB-lite"/>
    </source>
</evidence>
<organism evidence="2 3">
    <name type="scientific">Terrihabitans rhizophilus</name>
    <dbReference type="NCBI Taxonomy" id="3092662"/>
    <lineage>
        <taxon>Bacteria</taxon>
        <taxon>Pseudomonadati</taxon>
        <taxon>Pseudomonadota</taxon>
        <taxon>Alphaproteobacteria</taxon>
        <taxon>Hyphomicrobiales</taxon>
        <taxon>Terrihabitans</taxon>
    </lineage>
</organism>
<name>A0ABU4RM57_9HYPH</name>
<dbReference type="RefSeq" id="WP_319844027.1">
    <property type="nucleotide sequence ID" value="NZ_JAXAFJ010000003.1"/>
</dbReference>
<accession>A0ABU4RM57</accession>
<feature type="region of interest" description="Disordered" evidence="1">
    <location>
        <begin position="1"/>
        <end position="56"/>
    </location>
</feature>
<dbReference type="EMBL" id="JAXAFJ010000003">
    <property type="protein sequence ID" value="MDX6805904.1"/>
    <property type="molecule type" value="Genomic_DNA"/>
</dbReference>
<evidence type="ECO:0000313" key="3">
    <source>
        <dbReference type="Proteomes" id="UP001274321"/>
    </source>
</evidence>
<evidence type="ECO:0008006" key="4">
    <source>
        <dbReference type="Google" id="ProtNLM"/>
    </source>
</evidence>
<evidence type="ECO:0000313" key="2">
    <source>
        <dbReference type="EMBL" id="MDX6805904.1"/>
    </source>
</evidence>
<comment type="caution">
    <text evidence="2">The sequence shown here is derived from an EMBL/GenBank/DDBJ whole genome shotgun (WGS) entry which is preliminary data.</text>
</comment>
<keyword evidence="3" id="KW-1185">Reference proteome</keyword>
<proteinExistence type="predicted"/>
<protein>
    <recommendedName>
        <fullName evidence="4">Sigma-like protein</fullName>
    </recommendedName>
</protein>
<sequence length="56" mass="5563">MAGDNQANESSGGDEPKMPAAGPHAKPELTNPDNTPGTGALPSVGEASDNDMQPTS</sequence>
<gene>
    <name evidence="2" type="ORF">SCD90_07495</name>
</gene>
<dbReference type="Proteomes" id="UP001274321">
    <property type="component" value="Unassembled WGS sequence"/>
</dbReference>
<reference evidence="2 3" key="1">
    <citation type="submission" date="2023-11" db="EMBL/GenBank/DDBJ databases">
        <authorList>
            <person name="Bao R."/>
        </authorList>
    </citation>
    <scope>NUCLEOTIDE SEQUENCE [LARGE SCALE GENOMIC DNA]</scope>
    <source>
        <strain evidence="2 3">PJ23</strain>
    </source>
</reference>